<proteinExistence type="inferred from homology"/>
<dbReference type="GO" id="GO:0007187">
    <property type="term" value="P:G protein-coupled receptor signaling pathway, coupled to cyclic nucleotide second messenger"/>
    <property type="evidence" value="ECO:0007669"/>
    <property type="project" value="TreeGrafter"/>
</dbReference>
<feature type="transmembrane region" description="Helical" evidence="10">
    <location>
        <begin position="72"/>
        <end position="92"/>
    </location>
</feature>
<feature type="transmembrane region" description="Helical" evidence="10">
    <location>
        <begin position="181"/>
        <end position="199"/>
    </location>
</feature>
<evidence type="ECO:0000256" key="5">
    <source>
        <dbReference type="ARBA" id="ARBA00022989"/>
    </source>
</evidence>
<keyword evidence="5 10" id="KW-1133">Transmembrane helix</keyword>
<dbReference type="GO" id="GO:0007268">
    <property type="term" value="P:chemical synaptic transmission"/>
    <property type="evidence" value="ECO:0007669"/>
    <property type="project" value="TreeGrafter"/>
</dbReference>
<dbReference type="PANTHER" id="PTHR24247:SF193">
    <property type="entry name" value="BETA-2 ADRENERGIC RECEPTOR-LIKE"/>
    <property type="match status" value="1"/>
</dbReference>
<evidence type="ECO:0000256" key="3">
    <source>
        <dbReference type="ARBA" id="ARBA00022475"/>
    </source>
</evidence>
<accession>A0A553NNT6</accession>
<evidence type="ECO:0000256" key="2">
    <source>
        <dbReference type="ARBA" id="ARBA00010663"/>
    </source>
</evidence>
<dbReference type="GO" id="GO:0030594">
    <property type="term" value="F:neurotransmitter receptor activity"/>
    <property type="evidence" value="ECO:0007669"/>
    <property type="project" value="TreeGrafter"/>
</dbReference>
<evidence type="ECO:0000256" key="9">
    <source>
        <dbReference type="ARBA" id="ARBA00023224"/>
    </source>
</evidence>
<evidence type="ECO:0000256" key="6">
    <source>
        <dbReference type="ARBA" id="ARBA00023040"/>
    </source>
</evidence>
<dbReference type="PROSITE" id="PS50262">
    <property type="entry name" value="G_PROTEIN_RECEP_F1_2"/>
    <property type="match status" value="1"/>
</dbReference>
<evidence type="ECO:0000313" key="13">
    <source>
        <dbReference type="Proteomes" id="UP000318571"/>
    </source>
</evidence>
<comment type="subcellular location">
    <subcellularLocation>
        <location evidence="1">Cell membrane</location>
        <topology evidence="1">Multi-pass membrane protein</topology>
    </subcellularLocation>
</comment>
<comment type="similarity">
    <text evidence="2">Belongs to the G-protein coupled receptor 1 family.</text>
</comment>
<keyword evidence="3" id="KW-1003">Cell membrane</keyword>
<keyword evidence="13" id="KW-1185">Reference proteome</keyword>
<dbReference type="GO" id="GO:0007198">
    <property type="term" value="P:adenylate cyclase-inhibiting serotonin receptor signaling pathway"/>
    <property type="evidence" value="ECO:0007669"/>
    <property type="project" value="TreeGrafter"/>
</dbReference>
<reference evidence="12 13" key="1">
    <citation type="journal article" date="2018" name="Nat. Ecol. Evol.">
        <title>Genomic signatures of mitonuclear coevolution across populations of Tigriopus californicus.</title>
        <authorList>
            <person name="Barreto F.S."/>
            <person name="Watson E.T."/>
            <person name="Lima T.G."/>
            <person name="Willett C.S."/>
            <person name="Edmands S."/>
            <person name="Li W."/>
            <person name="Burton R.S."/>
        </authorList>
    </citation>
    <scope>NUCLEOTIDE SEQUENCE [LARGE SCALE GENOMIC DNA]</scope>
    <source>
        <strain evidence="12 13">San Diego</strain>
    </source>
</reference>
<evidence type="ECO:0000256" key="8">
    <source>
        <dbReference type="ARBA" id="ARBA00023170"/>
    </source>
</evidence>
<dbReference type="Gene3D" id="1.20.1070.10">
    <property type="entry name" value="Rhodopsin 7-helix transmembrane proteins"/>
    <property type="match status" value="1"/>
</dbReference>
<dbReference type="InterPro" id="IPR017452">
    <property type="entry name" value="GPCR_Rhodpsn_7TM"/>
</dbReference>
<feature type="transmembrane region" description="Helical" evidence="10">
    <location>
        <begin position="261"/>
        <end position="288"/>
    </location>
</feature>
<dbReference type="PRINTS" id="PR00237">
    <property type="entry name" value="GPCRRHODOPSN"/>
</dbReference>
<sequence>MPRELRHIDTGNHAGWHIPCYGNSNCPKRLQTGDTSMRSSDSALVPQLSAGPSISNVMGVSSDEMESTFPNVFLSVIILLSLVLIIVVAAVLCSNRQYRKPLNFSLFSALLAEVFMVVVVLPLHIIHTSLNEDYNPLGSTGCTLWMGAHLMLICVKSWTWPSLIMLHFIHDGQIPLIKMGIVLGWVWLGSFLLSIPPVISFGSLLDIESCAMIPRYSAMMIYVCVILFILPSLILTPFFLRWSRVKSKKYNEARVDPEFRPVIITLSIVHAILQAPSFLLMLIAPILIEEVPLSVFKATTWLSYCESLLVPLLIVFLMDQVKHTVYLYITCTCNERRSAAPSHSDLALKTTQTEDIELQPMRHPTS</sequence>
<dbReference type="PANTHER" id="PTHR24247">
    <property type="entry name" value="5-HYDROXYTRYPTAMINE RECEPTOR"/>
    <property type="match status" value="1"/>
</dbReference>
<keyword evidence="6" id="KW-0297">G-protein coupled receptor</keyword>
<evidence type="ECO:0000256" key="7">
    <source>
        <dbReference type="ARBA" id="ARBA00023136"/>
    </source>
</evidence>
<name>A0A553NNT6_TIGCA</name>
<keyword evidence="7 10" id="KW-0472">Membrane</keyword>
<dbReference type="SUPFAM" id="SSF81321">
    <property type="entry name" value="Family A G protein-coupled receptor-like"/>
    <property type="match status" value="1"/>
</dbReference>
<evidence type="ECO:0000256" key="4">
    <source>
        <dbReference type="ARBA" id="ARBA00022692"/>
    </source>
</evidence>
<dbReference type="GO" id="GO:0051378">
    <property type="term" value="F:serotonin binding"/>
    <property type="evidence" value="ECO:0007669"/>
    <property type="project" value="TreeGrafter"/>
</dbReference>
<keyword evidence="9" id="KW-0807">Transducer</keyword>
<evidence type="ECO:0000259" key="11">
    <source>
        <dbReference type="PROSITE" id="PS50262"/>
    </source>
</evidence>
<dbReference type="Pfam" id="PF00001">
    <property type="entry name" value="7tm_1"/>
    <property type="match status" value="1"/>
</dbReference>
<evidence type="ECO:0000313" key="12">
    <source>
        <dbReference type="EMBL" id="TRY67098.1"/>
    </source>
</evidence>
<dbReference type="AlphaFoldDB" id="A0A553NNT6"/>
<dbReference type="EMBL" id="VCGU01000011">
    <property type="protein sequence ID" value="TRY67098.1"/>
    <property type="molecule type" value="Genomic_DNA"/>
</dbReference>
<feature type="domain" description="G-protein coupled receptors family 1 profile" evidence="11">
    <location>
        <begin position="84"/>
        <end position="314"/>
    </location>
</feature>
<gene>
    <name evidence="12" type="ORF">TCAL_14695</name>
</gene>
<dbReference type="GO" id="GO:0004993">
    <property type="term" value="F:G protein-coupled serotonin receptor activity"/>
    <property type="evidence" value="ECO:0007669"/>
    <property type="project" value="TreeGrafter"/>
</dbReference>
<dbReference type="GO" id="GO:0030425">
    <property type="term" value="C:dendrite"/>
    <property type="evidence" value="ECO:0007669"/>
    <property type="project" value="TreeGrafter"/>
</dbReference>
<evidence type="ECO:0000256" key="10">
    <source>
        <dbReference type="SAM" id="Phobius"/>
    </source>
</evidence>
<organism evidence="12 13">
    <name type="scientific">Tigriopus californicus</name>
    <name type="common">Marine copepod</name>
    <dbReference type="NCBI Taxonomy" id="6832"/>
    <lineage>
        <taxon>Eukaryota</taxon>
        <taxon>Metazoa</taxon>
        <taxon>Ecdysozoa</taxon>
        <taxon>Arthropoda</taxon>
        <taxon>Crustacea</taxon>
        <taxon>Multicrustacea</taxon>
        <taxon>Hexanauplia</taxon>
        <taxon>Copepoda</taxon>
        <taxon>Harpacticoida</taxon>
        <taxon>Harpacticidae</taxon>
        <taxon>Tigriopus</taxon>
    </lineage>
</organism>
<comment type="caution">
    <text evidence="12">The sequence shown here is derived from an EMBL/GenBank/DDBJ whole genome shotgun (WGS) entry which is preliminary data.</text>
</comment>
<dbReference type="GO" id="GO:0005886">
    <property type="term" value="C:plasma membrane"/>
    <property type="evidence" value="ECO:0007669"/>
    <property type="project" value="UniProtKB-SubCell"/>
</dbReference>
<dbReference type="Proteomes" id="UP000318571">
    <property type="component" value="Chromosome 4"/>
</dbReference>
<feature type="transmembrane region" description="Helical" evidence="10">
    <location>
        <begin position="300"/>
        <end position="318"/>
    </location>
</feature>
<dbReference type="STRING" id="6832.A0A553NNT6"/>
<keyword evidence="8" id="KW-0675">Receptor</keyword>
<feature type="transmembrane region" description="Helical" evidence="10">
    <location>
        <begin position="219"/>
        <end position="240"/>
    </location>
</feature>
<feature type="transmembrane region" description="Helical" evidence="10">
    <location>
        <begin position="146"/>
        <end position="169"/>
    </location>
</feature>
<evidence type="ECO:0000256" key="1">
    <source>
        <dbReference type="ARBA" id="ARBA00004651"/>
    </source>
</evidence>
<dbReference type="InterPro" id="IPR000276">
    <property type="entry name" value="GPCR_Rhodpsn"/>
</dbReference>
<feature type="transmembrane region" description="Helical" evidence="10">
    <location>
        <begin position="104"/>
        <end position="126"/>
    </location>
</feature>
<protein>
    <recommendedName>
        <fullName evidence="11">G-protein coupled receptors family 1 profile domain-containing protein</fullName>
    </recommendedName>
</protein>
<keyword evidence="4 10" id="KW-0812">Transmembrane</keyword>
<dbReference type="GO" id="GO:0045202">
    <property type="term" value="C:synapse"/>
    <property type="evidence" value="ECO:0007669"/>
    <property type="project" value="GOC"/>
</dbReference>